<sequence>MKPLLKMKRISEILFIAKPKNTIYTSPQIENEIIDVCNDIILNTLVKKVNSVKCFTLLTKLHIF</sequence>
<accession>A0ABQ9GZH5</accession>
<protein>
    <submittedName>
        <fullName evidence="1">Uncharacterized protein</fullName>
    </submittedName>
</protein>
<dbReference type="EMBL" id="JARBHB010000008">
    <property type="protein sequence ID" value="KAJ8877373.1"/>
    <property type="molecule type" value="Genomic_DNA"/>
</dbReference>
<dbReference type="Proteomes" id="UP001159363">
    <property type="component" value="Chromosome 7"/>
</dbReference>
<gene>
    <name evidence="1" type="ORF">PR048_021827</name>
</gene>
<organism evidence="1 2">
    <name type="scientific">Dryococelus australis</name>
    <dbReference type="NCBI Taxonomy" id="614101"/>
    <lineage>
        <taxon>Eukaryota</taxon>
        <taxon>Metazoa</taxon>
        <taxon>Ecdysozoa</taxon>
        <taxon>Arthropoda</taxon>
        <taxon>Hexapoda</taxon>
        <taxon>Insecta</taxon>
        <taxon>Pterygota</taxon>
        <taxon>Neoptera</taxon>
        <taxon>Polyneoptera</taxon>
        <taxon>Phasmatodea</taxon>
        <taxon>Verophasmatodea</taxon>
        <taxon>Anareolatae</taxon>
        <taxon>Phasmatidae</taxon>
        <taxon>Eurycanthinae</taxon>
        <taxon>Dryococelus</taxon>
    </lineage>
</organism>
<name>A0ABQ9GZH5_9NEOP</name>
<proteinExistence type="predicted"/>
<evidence type="ECO:0000313" key="1">
    <source>
        <dbReference type="EMBL" id="KAJ8877373.1"/>
    </source>
</evidence>
<comment type="caution">
    <text evidence="1">The sequence shown here is derived from an EMBL/GenBank/DDBJ whole genome shotgun (WGS) entry which is preliminary data.</text>
</comment>
<evidence type="ECO:0000313" key="2">
    <source>
        <dbReference type="Proteomes" id="UP001159363"/>
    </source>
</evidence>
<reference evidence="1 2" key="1">
    <citation type="submission" date="2023-02" db="EMBL/GenBank/DDBJ databases">
        <title>LHISI_Scaffold_Assembly.</title>
        <authorList>
            <person name="Stuart O.P."/>
            <person name="Cleave R."/>
            <person name="Magrath M.J.L."/>
            <person name="Mikheyev A.S."/>
        </authorList>
    </citation>
    <scope>NUCLEOTIDE SEQUENCE [LARGE SCALE GENOMIC DNA]</scope>
    <source>
        <strain evidence="1">Daus_M_001</strain>
        <tissue evidence="1">Leg muscle</tissue>
    </source>
</reference>
<keyword evidence="2" id="KW-1185">Reference proteome</keyword>